<keyword evidence="3 4" id="KW-0443">Lipid metabolism</keyword>
<dbReference type="InterPro" id="IPR050301">
    <property type="entry name" value="NTE"/>
</dbReference>
<organism evidence="6 7">
    <name type="scientific">Lutimonas vermicola</name>
    <dbReference type="NCBI Taxonomy" id="414288"/>
    <lineage>
        <taxon>Bacteria</taxon>
        <taxon>Pseudomonadati</taxon>
        <taxon>Bacteroidota</taxon>
        <taxon>Flavobacteriia</taxon>
        <taxon>Flavobacteriales</taxon>
        <taxon>Flavobacteriaceae</taxon>
        <taxon>Lutimonas</taxon>
    </lineage>
</organism>
<dbReference type="CDD" id="cd07205">
    <property type="entry name" value="Pat_PNPLA6_PNPLA7_NTE1_like"/>
    <property type="match status" value="1"/>
</dbReference>
<proteinExistence type="predicted"/>
<feature type="domain" description="PNPLA" evidence="5">
    <location>
        <begin position="32"/>
        <end position="222"/>
    </location>
</feature>
<dbReference type="PROSITE" id="PS51635">
    <property type="entry name" value="PNPLA"/>
    <property type="match status" value="1"/>
</dbReference>
<dbReference type="InterPro" id="IPR016035">
    <property type="entry name" value="Acyl_Trfase/lysoPLipase"/>
</dbReference>
<feature type="short sequence motif" description="GXSXG" evidence="4">
    <location>
        <begin position="63"/>
        <end position="67"/>
    </location>
</feature>
<comment type="caution">
    <text evidence="6">The sequence shown here is derived from an EMBL/GenBank/DDBJ whole genome shotgun (WGS) entry which is preliminary data.</text>
</comment>
<dbReference type="PANTHER" id="PTHR14226">
    <property type="entry name" value="NEUROPATHY TARGET ESTERASE/SWISS CHEESE D.MELANOGASTER"/>
    <property type="match status" value="1"/>
</dbReference>
<feature type="active site" description="Nucleophile" evidence="4">
    <location>
        <position position="65"/>
    </location>
</feature>
<name>A0ABU9L539_9FLAO</name>
<dbReference type="Pfam" id="PF01734">
    <property type="entry name" value="Patatin"/>
    <property type="match status" value="1"/>
</dbReference>
<dbReference type="InterPro" id="IPR043864">
    <property type="entry name" value="Omp85-like_dom"/>
</dbReference>
<evidence type="ECO:0000256" key="3">
    <source>
        <dbReference type="ARBA" id="ARBA00023098"/>
    </source>
</evidence>
<dbReference type="Gene3D" id="3.10.20.310">
    <property type="entry name" value="membrane protein fhac"/>
    <property type="match status" value="1"/>
</dbReference>
<evidence type="ECO:0000256" key="1">
    <source>
        <dbReference type="ARBA" id="ARBA00022801"/>
    </source>
</evidence>
<dbReference type="Pfam" id="PF19143">
    <property type="entry name" value="Omp85_2"/>
    <property type="match status" value="1"/>
</dbReference>
<protein>
    <submittedName>
        <fullName evidence="6">Patatin-like phospholipase family protein</fullName>
    </submittedName>
</protein>
<keyword evidence="2 4" id="KW-0442">Lipid degradation</keyword>
<sequence>MRYFLFILYFISLPVLHAQEEVPEQEDIKIGLVLSGGGAKGFAHIEVLKKLDEAGIRIDYIAGTSMGAIIGGLYASGYSAKELDSVLRVYDLNGLVRDELPREVSSFYQKENGGKYAVSLPLVKRKIELPSAVSNGQSAFNVFSRLTEHVHGIDDFSKLNVPFFCIATNLETGEEVVLDKGFLPEAIRASGSFPGLLTPVKVDGKVLVDGGIVDNFPVEKMREKGVDYIIGVNVSAGLKEIENLTTLPEILMQIAGFQMYNKWEEKIQKSDLYIRPELDEFSTFSFDQSEEIMRRGKIAVDKVEDQLMALAARQKGPAPKRSIKAYSFSDEFLINEISIKGNRNFTDKYCIKKLGLEKNKRISQKDFMRGIDVLTATGNFESVFYKLAPADEGINVEFEIIEKKEKTLIQFGAHYDDLYKTGILINLTNKHLFFKNDFVSADFVVGDNIRYNIDYFYDNGFNWSFGLNTRYNTFKSDIVSSALPIVRTGGPLDNGLLVPLRYVDFTTKLFLQSTVKDQWAFQVGIEHKFINAFTDEVVNDDTNRIYFDRSHYLNAFGKIMLDTYDTNYFPKKGVFLDADYVLYGYSSDYYKNFTPFSQLSGKVGLAYTFFDKLTFQVISQAGITLGNNENEVLDYHLGGFNENYINTFVPFYGYGFAEFNESAYLRTAFTARFEIFRKNFLSFTGNFGRINDDIWNDGRIFEDTKSGYAAGYGVNTIIGPIELLYSWNPDNNQNHWYINVGFWF</sequence>
<dbReference type="EMBL" id="JBCDNA010000002">
    <property type="protein sequence ID" value="MEL4456596.1"/>
    <property type="molecule type" value="Genomic_DNA"/>
</dbReference>
<dbReference type="InterPro" id="IPR002641">
    <property type="entry name" value="PNPLA_dom"/>
</dbReference>
<dbReference type="Gene3D" id="3.40.1090.10">
    <property type="entry name" value="Cytosolic phospholipase A2 catalytic domain"/>
    <property type="match status" value="1"/>
</dbReference>
<keyword evidence="1 4" id="KW-0378">Hydrolase</keyword>
<feature type="active site" description="Proton acceptor" evidence="4">
    <location>
        <position position="209"/>
    </location>
</feature>
<evidence type="ECO:0000259" key="5">
    <source>
        <dbReference type="PROSITE" id="PS51635"/>
    </source>
</evidence>
<dbReference type="RefSeq" id="WP_342160748.1">
    <property type="nucleotide sequence ID" value="NZ_JBCDNA010000002.1"/>
</dbReference>
<evidence type="ECO:0000256" key="4">
    <source>
        <dbReference type="PROSITE-ProRule" id="PRU01161"/>
    </source>
</evidence>
<feature type="short sequence motif" description="DGA/G" evidence="4">
    <location>
        <begin position="209"/>
        <end position="211"/>
    </location>
</feature>
<evidence type="ECO:0000313" key="6">
    <source>
        <dbReference type="EMBL" id="MEL4456596.1"/>
    </source>
</evidence>
<dbReference type="SUPFAM" id="SSF52151">
    <property type="entry name" value="FabD/lysophospholipase-like"/>
    <property type="match status" value="1"/>
</dbReference>
<evidence type="ECO:0000256" key="2">
    <source>
        <dbReference type="ARBA" id="ARBA00022963"/>
    </source>
</evidence>
<reference evidence="6 7" key="1">
    <citation type="submission" date="2024-04" db="EMBL/GenBank/DDBJ databases">
        <title>whole genome sequencing of Lutimonas vermicola strain IMCC1616.</title>
        <authorList>
            <person name="Bae S.S."/>
        </authorList>
    </citation>
    <scope>NUCLEOTIDE SEQUENCE [LARGE SCALE GENOMIC DNA]</scope>
    <source>
        <strain evidence="6 7">IMCC1616</strain>
    </source>
</reference>
<dbReference type="PANTHER" id="PTHR14226:SF29">
    <property type="entry name" value="NEUROPATHY TARGET ESTERASE SWS"/>
    <property type="match status" value="1"/>
</dbReference>
<feature type="short sequence motif" description="GXGXXG" evidence="4">
    <location>
        <begin position="36"/>
        <end position="41"/>
    </location>
</feature>
<keyword evidence="7" id="KW-1185">Reference proteome</keyword>
<evidence type="ECO:0000313" key="7">
    <source>
        <dbReference type="Proteomes" id="UP001474120"/>
    </source>
</evidence>
<gene>
    <name evidence="6" type="ORF">AABB81_11870</name>
</gene>
<dbReference type="Proteomes" id="UP001474120">
    <property type="component" value="Unassembled WGS sequence"/>
</dbReference>
<accession>A0ABU9L539</accession>